<dbReference type="OrthoDB" id="9789836at2"/>
<sequence length="267" mass="28334">MSRLALVAGTGRLPLELTQALAEPPLICALEGNTPEGLEVDVRFSLSRLVPFLRHLGDQGVESVALVGAMNRPRLDPEHFDRDTASLMPDLMTALQQGDDGALRWLMALLEEFDFTLKGVAELAPELLAAEGVLTARAPNHAEQADAARGSEILAALDPQDVGQGCVVAARLCLAVEALYGTDIMLEQVASARDQREPTAGGVLVKRAKRGQDLRADIPAIGPDTIEALRAARLTGVCLQASHTLILDRSRTLAAAEAAGLTIWATP</sequence>
<dbReference type="AlphaFoldDB" id="A0A2T8HWY8"/>
<evidence type="ECO:0000259" key="1">
    <source>
        <dbReference type="Pfam" id="PF06230"/>
    </source>
</evidence>
<dbReference type="InterPro" id="IPR010415">
    <property type="entry name" value="LpxI_C"/>
</dbReference>
<protein>
    <submittedName>
        <fullName evidence="3">DUF1009 domain-containing protein</fullName>
    </submittedName>
</protein>
<feature type="domain" description="LpxI C-terminal" evidence="1">
    <location>
        <begin position="131"/>
        <end position="264"/>
    </location>
</feature>
<dbReference type="RefSeq" id="WP_116557822.1">
    <property type="nucleotide sequence ID" value="NZ_QDKM01000002.1"/>
</dbReference>
<comment type="caution">
    <text evidence="3">The sequence shown here is derived from an EMBL/GenBank/DDBJ whole genome shotgun (WGS) entry which is preliminary data.</text>
</comment>
<dbReference type="Gene3D" id="3.40.50.20">
    <property type="match status" value="1"/>
</dbReference>
<dbReference type="InterPro" id="IPR053174">
    <property type="entry name" value="LpxI"/>
</dbReference>
<dbReference type="InterPro" id="IPR043167">
    <property type="entry name" value="LpxI_C_sf"/>
</dbReference>
<organism evidence="3 4">
    <name type="scientific">Pararhodobacter oceanensis</name>
    <dbReference type="NCBI Taxonomy" id="2172121"/>
    <lineage>
        <taxon>Bacteria</taxon>
        <taxon>Pseudomonadati</taxon>
        <taxon>Pseudomonadota</taxon>
        <taxon>Alphaproteobacteria</taxon>
        <taxon>Rhodobacterales</taxon>
        <taxon>Paracoccaceae</taxon>
        <taxon>Pararhodobacter</taxon>
    </lineage>
</organism>
<dbReference type="InterPro" id="IPR041255">
    <property type="entry name" value="LpxI_N"/>
</dbReference>
<evidence type="ECO:0000313" key="3">
    <source>
        <dbReference type="EMBL" id="PVH29933.1"/>
    </source>
</evidence>
<dbReference type="EMBL" id="QDKM01000002">
    <property type="protein sequence ID" value="PVH29933.1"/>
    <property type="molecule type" value="Genomic_DNA"/>
</dbReference>
<dbReference type="Pfam" id="PF17930">
    <property type="entry name" value="LpxI_N"/>
    <property type="match status" value="1"/>
</dbReference>
<dbReference type="PANTHER" id="PTHR39962:SF1">
    <property type="entry name" value="LPXI FAMILY PROTEIN"/>
    <property type="match status" value="1"/>
</dbReference>
<accession>A0A2T8HWY8</accession>
<dbReference type="PANTHER" id="PTHR39962">
    <property type="entry name" value="BLL4848 PROTEIN"/>
    <property type="match status" value="1"/>
</dbReference>
<evidence type="ECO:0000313" key="4">
    <source>
        <dbReference type="Proteomes" id="UP000245911"/>
    </source>
</evidence>
<dbReference type="Gene3D" id="3.40.140.80">
    <property type="match status" value="1"/>
</dbReference>
<evidence type="ECO:0000259" key="2">
    <source>
        <dbReference type="Pfam" id="PF17930"/>
    </source>
</evidence>
<dbReference type="Pfam" id="PF06230">
    <property type="entry name" value="LpxI_C"/>
    <property type="match status" value="1"/>
</dbReference>
<keyword evidence="4" id="KW-1185">Reference proteome</keyword>
<proteinExistence type="predicted"/>
<feature type="domain" description="LpxI N-terminal" evidence="2">
    <location>
        <begin position="3"/>
        <end position="127"/>
    </location>
</feature>
<gene>
    <name evidence="3" type="ORF">DDE20_07520</name>
</gene>
<reference evidence="3 4" key="1">
    <citation type="submission" date="2018-04" db="EMBL/GenBank/DDBJ databases">
        <title>Pararhodobacter oceanense sp. nov., isolated from marine intertidal sediment.</title>
        <authorList>
            <person name="Wang X.-L."/>
            <person name="Du Z.-J."/>
        </authorList>
    </citation>
    <scope>NUCLEOTIDE SEQUENCE [LARGE SCALE GENOMIC DNA]</scope>
    <source>
        <strain evidence="3 4">AM505</strain>
    </source>
</reference>
<dbReference type="Proteomes" id="UP000245911">
    <property type="component" value="Unassembled WGS sequence"/>
</dbReference>
<name>A0A2T8HWY8_9RHOB</name>